<dbReference type="GeneID" id="9225508"/>
<reference evidence="4" key="1">
    <citation type="journal article" date="2012" name="MBio">
        <title>Comparative genome analysis of Trichophyton rubrum and related dermatophytes reveals candidate genes involved in infection.</title>
        <authorList>
            <person name="Martinez D.A."/>
            <person name="Oliver B.G."/>
            <person name="Graeser Y."/>
            <person name="Goldberg J.M."/>
            <person name="Li W."/>
            <person name="Martinez-Rossi N.M."/>
            <person name="Monod M."/>
            <person name="Shelest E."/>
            <person name="Barton R.C."/>
            <person name="Birch E."/>
            <person name="Brakhage A.A."/>
            <person name="Chen Z."/>
            <person name="Gurr S.J."/>
            <person name="Heiman D."/>
            <person name="Heitman J."/>
            <person name="Kosti I."/>
            <person name="Rossi A."/>
            <person name="Saif S."/>
            <person name="Samalova M."/>
            <person name="Saunders C.W."/>
            <person name="Shea T."/>
            <person name="Summerbell R.C."/>
            <person name="Xu J."/>
            <person name="Young S."/>
            <person name="Zeng Q."/>
            <person name="Birren B.W."/>
            <person name="Cuomo C.A."/>
            <person name="White T.C."/>
        </authorList>
    </citation>
    <scope>NUCLEOTIDE SEQUENCE [LARGE SCALE GENOMIC DNA]</scope>
    <source>
        <strain evidence="4">ATCC MYA-4605 / CBS 113480</strain>
    </source>
</reference>
<dbReference type="InterPro" id="IPR036869">
    <property type="entry name" value="J_dom_sf"/>
</dbReference>
<dbReference type="InterPro" id="IPR050817">
    <property type="entry name" value="DjlA_DnaK_co-chaperone"/>
</dbReference>
<dbReference type="RefSeq" id="XP_002843434.1">
    <property type="nucleotide sequence ID" value="XM_002843388.1"/>
</dbReference>
<dbReference type="AlphaFoldDB" id="C5FY00"/>
<keyword evidence="1" id="KW-0472">Membrane</keyword>
<dbReference type="PROSITE" id="PS50076">
    <property type="entry name" value="DNAJ_2"/>
    <property type="match status" value="1"/>
</dbReference>
<gene>
    <name evidence="3" type="ORF">MCYG_07217</name>
</gene>
<evidence type="ECO:0000259" key="2">
    <source>
        <dbReference type="PROSITE" id="PS50076"/>
    </source>
</evidence>
<evidence type="ECO:0000313" key="3">
    <source>
        <dbReference type="EMBL" id="EEQ34398.1"/>
    </source>
</evidence>
<keyword evidence="4" id="KW-1185">Reference proteome</keyword>
<proteinExistence type="predicted"/>
<name>C5FY00_ARTOC</name>
<protein>
    <recommendedName>
        <fullName evidence="2">J domain-containing protein</fullName>
    </recommendedName>
</protein>
<dbReference type="VEuPathDB" id="FungiDB:MCYG_07217"/>
<feature type="transmembrane region" description="Helical" evidence="1">
    <location>
        <begin position="138"/>
        <end position="167"/>
    </location>
</feature>
<dbReference type="SUPFAM" id="SSF46565">
    <property type="entry name" value="Chaperone J-domain"/>
    <property type="match status" value="1"/>
</dbReference>
<dbReference type="Gene3D" id="1.10.287.110">
    <property type="entry name" value="DnaJ domain"/>
    <property type="match status" value="1"/>
</dbReference>
<evidence type="ECO:0000256" key="1">
    <source>
        <dbReference type="SAM" id="Phobius"/>
    </source>
</evidence>
<dbReference type="PANTHER" id="PTHR24074">
    <property type="entry name" value="CO-CHAPERONE PROTEIN DJLA"/>
    <property type="match status" value="1"/>
</dbReference>
<dbReference type="HOGENOM" id="CLU_073129_3_0_1"/>
<dbReference type="OMA" id="VFQSTMG"/>
<keyword evidence="1" id="KW-1133">Transmembrane helix</keyword>
<accession>C5FY00</accession>
<sequence length="233" mass="25577">MADEIVDYCTPLMRLITLLLIETYAPARAALKYHPDRVPADSPERAERTKKFQQVNDAYYTLSDKNRRGAYTTAHSTKYFKGAYATPPQSDEYSAEQFGSMFEEMLRENGMMGGGRGGVGANTKAEGEKFDLRANGRWFWSIMGAIGGAILGFIIANFTGMVAGTVAGNRIGAIRDREGKSVYAVYQELPASDRTRLLGQLAARMLQSTSRSAASNEVLGSRSSKYDLIALQV</sequence>
<organism evidence="3 4">
    <name type="scientific">Arthroderma otae (strain ATCC MYA-4605 / CBS 113480)</name>
    <name type="common">Microsporum canis</name>
    <dbReference type="NCBI Taxonomy" id="554155"/>
    <lineage>
        <taxon>Eukaryota</taxon>
        <taxon>Fungi</taxon>
        <taxon>Dikarya</taxon>
        <taxon>Ascomycota</taxon>
        <taxon>Pezizomycotina</taxon>
        <taxon>Eurotiomycetes</taxon>
        <taxon>Eurotiomycetidae</taxon>
        <taxon>Onygenales</taxon>
        <taxon>Arthrodermataceae</taxon>
        <taxon>Microsporum</taxon>
    </lineage>
</organism>
<dbReference type="OrthoDB" id="442087at2759"/>
<dbReference type="EMBL" id="DS995707">
    <property type="protein sequence ID" value="EEQ34398.1"/>
    <property type="molecule type" value="Genomic_DNA"/>
</dbReference>
<dbReference type="Pfam" id="PF00226">
    <property type="entry name" value="DnaJ"/>
    <property type="match status" value="1"/>
</dbReference>
<dbReference type="PRINTS" id="PR00625">
    <property type="entry name" value="JDOMAIN"/>
</dbReference>
<dbReference type="eggNOG" id="KOG0714">
    <property type="taxonomic scope" value="Eukaryota"/>
</dbReference>
<evidence type="ECO:0000313" key="4">
    <source>
        <dbReference type="Proteomes" id="UP000002035"/>
    </source>
</evidence>
<dbReference type="InterPro" id="IPR001623">
    <property type="entry name" value="DnaJ_domain"/>
</dbReference>
<dbReference type="Proteomes" id="UP000002035">
    <property type="component" value="Unassembled WGS sequence"/>
</dbReference>
<dbReference type="CDD" id="cd06257">
    <property type="entry name" value="DnaJ"/>
    <property type="match status" value="1"/>
</dbReference>
<keyword evidence="1" id="KW-0812">Transmembrane</keyword>
<feature type="domain" description="J" evidence="2">
    <location>
        <begin position="1"/>
        <end position="75"/>
    </location>
</feature>
<dbReference type="STRING" id="554155.C5FY00"/>